<evidence type="ECO:0000313" key="1">
    <source>
        <dbReference type="EMBL" id="OGI40284.1"/>
    </source>
</evidence>
<dbReference type="Gene3D" id="1.10.510.10">
    <property type="entry name" value="Transferase(Phosphotransferase) domain 1"/>
    <property type="match status" value="1"/>
</dbReference>
<gene>
    <name evidence="1" type="ORF">A2140_08525</name>
</gene>
<comment type="caution">
    <text evidence="1">The sequence shown here is derived from an EMBL/GenBank/DDBJ whole genome shotgun (WGS) entry which is preliminary data.</text>
</comment>
<proteinExistence type="predicted"/>
<protein>
    <submittedName>
        <fullName evidence="1">Uncharacterized protein</fullName>
    </submittedName>
</protein>
<reference evidence="1 2" key="1">
    <citation type="journal article" date="2016" name="Nat. Commun.">
        <title>Thousands of microbial genomes shed light on interconnected biogeochemical processes in an aquifer system.</title>
        <authorList>
            <person name="Anantharaman K."/>
            <person name="Brown C.T."/>
            <person name="Hug L.A."/>
            <person name="Sharon I."/>
            <person name="Castelle C.J."/>
            <person name="Probst A.J."/>
            <person name="Thomas B.C."/>
            <person name="Singh A."/>
            <person name="Wilkins M.J."/>
            <person name="Karaoz U."/>
            <person name="Brodie E.L."/>
            <person name="Williams K.H."/>
            <person name="Hubbard S.S."/>
            <person name="Banfield J.F."/>
        </authorList>
    </citation>
    <scope>NUCLEOTIDE SEQUENCE [LARGE SCALE GENOMIC DNA]</scope>
</reference>
<dbReference type="SUPFAM" id="SSF56112">
    <property type="entry name" value="Protein kinase-like (PK-like)"/>
    <property type="match status" value="1"/>
</dbReference>
<accession>A0A1F6T567</accession>
<name>A0A1F6T567_9PROT</name>
<sequence length="233" mass="26329">MSSLQSLSLEELHRHAVKAFRHAGGSRADVLLVRVGDEQAVLKDYHGADPGFRRLFGPMSIRREARALQRLEGVTGVPRLIRVVDRYSLLIEYLPGRSAREVPAGGFTPAFFEAFYRLIDRLHERGIAHCDLRSTGNILLGEDGRPAVVDLTAHFKQGRWWNPLTRWMFRRFCAADRAAVARLKKTHAPELLTEAESAALARDRKTPLERLARMIGKSTRSLVRLLLTRRGST</sequence>
<dbReference type="InterPro" id="IPR011009">
    <property type="entry name" value="Kinase-like_dom_sf"/>
</dbReference>
<dbReference type="Proteomes" id="UP000178379">
    <property type="component" value="Unassembled WGS sequence"/>
</dbReference>
<dbReference type="EMBL" id="MFSQ01000056">
    <property type="protein sequence ID" value="OGI40284.1"/>
    <property type="molecule type" value="Genomic_DNA"/>
</dbReference>
<dbReference type="STRING" id="1817756.A2140_08525"/>
<evidence type="ECO:0000313" key="2">
    <source>
        <dbReference type="Proteomes" id="UP000178379"/>
    </source>
</evidence>
<dbReference type="AlphaFoldDB" id="A0A1F6T567"/>
<organism evidence="1 2">
    <name type="scientific">Candidatus Muproteobacteria bacterium RBG_16_62_13</name>
    <dbReference type="NCBI Taxonomy" id="1817756"/>
    <lineage>
        <taxon>Bacteria</taxon>
        <taxon>Pseudomonadati</taxon>
        <taxon>Pseudomonadota</taxon>
        <taxon>Candidatus Muproteobacteria</taxon>
    </lineage>
</organism>